<feature type="transmembrane region" description="Helical" evidence="3">
    <location>
        <begin position="6"/>
        <end position="26"/>
    </location>
</feature>
<dbReference type="GO" id="GO:0005886">
    <property type="term" value="C:plasma membrane"/>
    <property type="evidence" value="ECO:0007669"/>
    <property type="project" value="TreeGrafter"/>
</dbReference>
<dbReference type="PROSITE" id="PS50887">
    <property type="entry name" value="GGDEF"/>
    <property type="match status" value="1"/>
</dbReference>
<gene>
    <name evidence="5" type="ORF">FOZ76_22155</name>
</gene>
<comment type="caution">
    <text evidence="5">The sequence shown here is derived from an EMBL/GenBank/DDBJ whole genome shotgun (WGS) entry which is preliminary data.</text>
</comment>
<feature type="transmembrane region" description="Helical" evidence="3">
    <location>
        <begin position="90"/>
        <end position="111"/>
    </location>
</feature>
<feature type="transmembrane region" description="Helical" evidence="3">
    <location>
        <begin position="33"/>
        <end position="52"/>
    </location>
</feature>
<dbReference type="InterPro" id="IPR043128">
    <property type="entry name" value="Rev_trsase/Diguanyl_cyclase"/>
</dbReference>
<dbReference type="InterPro" id="IPR050469">
    <property type="entry name" value="Diguanylate_Cyclase"/>
</dbReference>
<evidence type="ECO:0000256" key="3">
    <source>
        <dbReference type="SAM" id="Phobius"/>
    </source>
</evidence>
<dbReference type="InterPro" id="IPR029787">
    <property type="entry name" value="Nucleotide_cyclase"/>
</dbReference>
<keyword evidence="3" id="KW-0472">Membrane</keyword>
<keyword evidence="3" id="KW-1133">Transmembrane helix</keyword>
<dbReference type="SUPFAM" id="SSF55073">
    <property type="entry name" value="Nucleotide cyclase"/>
    <property type="match status" value="1"/>
</dbReference>
<dbReference type="CDD" id="cd01949">
    <property type="entry name" value="GGDEF"/>
    <property type="match status" value="1"/>
</dbReference>
<dbReference type="GO" id="GO:0043709">
    <property type="term" value="P:cell adhesion involved in single-species biofilm formation"/>
    <property type="evidence" value="ECO:0007669"/>
    <property type="project" value="TreeGrafter"/>
</dbReference>
<evidence type="ECO:0000313" key="6">
    <source>
        <dbReference type="Proteomes" id="UP000318405"/>
    </source>
</evidence>
<dbReference type="SMART" id="SM00267">
    <property type="entry name" value="GGDEF"/>
    <property type="match status" value="1"/>
</dbReference>
<feature type="transmembrane region" description="Helical" evidence="3">
    <location>
        <begin position="117"/>
        <end position="137"/>
    </location>
</feature>
<sequence length="389" mass="41922">METLFNPMALPILTCLIVTAVLGSLMRYPLPGARHWLSGGLLLIVGLLLYGGQDNLPSVLGIITANAAFLAGMLMLYAGSREFFGLRAPWRVMATVLVASVIYNSVSLYVYDDLRERLVVYSLIHGGICAAYTWTVWRYWPRQRPAYPYVLSWLVASAMLALNLSRALAFAFYIDPVRPATTPTNSLALAFVTLGLVGTSAFVVSLMLMAHDRLISQLENIAYRDGLTGADARSAFMTRLERQLKQPGTRPLQLVLLDLDHFKRINDTYGHACGDAVLVHFVTLLRSRLGGHDAVGRMGGEEFAVLLADAPLGAAALFDGVLRKTLAAQPVLGGGHTIRYGYSAGAAIAAPHESAAQLLARADAALYAAKRAGRGQLQHAGADTQPLSA</sequence>
<dbReference type="NCBIfam" id="TIGR00254">
    <property type="entry name" value="GGDEF"/>
    <property type="match status" value="1"/>
</dbReference>
<keyword evidence="3" id="KW-0812">Transmembrane</keyword>
<proteinExistence type="predicted"/>
<comment type="catalytic activity">
    <reaction evidence="2">
        <text>2 GTP = 3',3'-c-di-GMP + 2 diphosphate</text>
        <dbReference type="Rhea" id="RHEA:24898"/>
        <dbReference type="ChEBI" id="CHEBI:33019"/>
        <dbReference type="ChEBI" id="CHEBI:37565"/>
        <dbReference type="ChEBI" id="CHEBI:58805"/>
        <dbReference type="EC" id="2.7.7.65"/>
    </reaction>
</comment>
<dbReference type="GO" id="GO:1902201">
    <property type="term" value="P:negative regulation of bacterial-type flagellum-dependent cell motility"/>
    <property type="evidence" value="ECO:0007669"/>
    <property type="project" value="TreeGrafter"/>
</dbReference>
<evidence type="ECO:0000259" key="4">
    <source>
        <dbReference type="PROSITE" id="PS50887"/>
    </source>
</evidence>
<feature type="transmembrane region" description="Helical" evidence="3">
    <location>
        <begin position="186"/>
        <end position="208"/>
    </location>
</feature>
<accession>A0A556AC99</accession>
<dbReference type="EC" id="2.7.7.65" evidence="1"/>
<dbReference type="RefSeq" id="WP_143950433.1">
    <property type="nucleotide sequence ID" value="NZ_BAABMB010000003.1"/>
</dbReference>
<dbReference type="Gene3D" id="3.30.70.270">
    <property type="match status" value="1"/>
</dbReference>
<organism evidence="5 6">
    <name type="scientific">Verticiella sediminum</name>
    <dbReference type="NCBI Taxonomy" id="1247510"/>
    <lineage>
        <taxon>Bacteria</taxon>
        <taxon>Pseudomonadati</taxon>
        <taxon>Pseudomonadota</taxon>
        <taxon>Betaproteobacteria</taxon>
        <taxon>Burkholderiales</taxon>
        <taxon>Alcaligenaceae</taxon>
        <taxon>Verticiella</taxon>
    </lineage>
</organism>
<evidence type="ECO:0000256" key="1">
    <source>
        <dbReference type="ARBA" id="ARBA00012528"/>
    </source>
</evidence>
<dbReference type="AlphaFoldDB" id="A0A556AC99"/>
<reference evidence="5 6" key="1">
    <citation type="submission" date="2019-07" db="EMBL/GenBank/DDBJ databases">
        <title>Qingshengfaniella alkalisoli gen. nov., sp. nov., isolated from saline soil.</title>
        <authorList>
            <person name="Xu L."/>
            <person name="Huang X.-X."/>
            <person name="Sun J.-Q."/>
        </authorList>
    </citation>
    <scope>NUCLEOTIDE SEQUENCE [LARGE SCALE GENOMIC DNA]</scope>
    <source>
        <strain evidence="5 6">DSM 27279</strain>
    </source>
</reference>
<dbReference type="GO" id="GO:0052621">
    <property type="term" value="F:diguanylate cyclase activity"/>
    <property type="evidence" value="ECO:0007669"/>
    <property type="project" value="UniProtKB-EC"/>
</dbReference>
<feature type="domain" description="GGDEF" evidence="4">
    <location>
        <begin position="250"/>
        <end position="382"/>
    </location>
</feature>
<keyword evidence="6" id="KW-1185">Reference proteome</keyword>
<dbReference type="PANTHER" id="PTHR45138">
    <property type="entry name" value="REGULATORY COMPONENTS OF SENSORY TRANSDUCTION SYSTEM"/>
    <property type="match status" value="1"/>
</dbReference>
<dbReference type="Proteomes" id="UP000318405">
    <property type="component" value="Unassembled WGS sequence"/>
</dbReference>
<dbReference type="PANTHER" id="PTHR45138:SF9">
    <property type="entry name" value="DIGUANYLATE CYCLASE DGCM-RELATED"/>
    <property type="match status" value="1"/>
</dbReference>
<name>A0A556AC99_9BURK</name>
<feature type="transmembrane region" description="Helical" evidence="3">
    <location>
        <begin position="149"/>
        <end position="174"/>
    </location>
</feature>
<dbReference type="InterPro" id="IPR000160">
    <property type="entry name" value="GGDEF_dom"/>
</dbReference>
<evidence type="ECO:0000256" key="2">
    <source>
        <dbReference type="ARBA" id="ARBA00034247"/>
    </source>
</evidence>
<protein>
    <recommendedName>
        <fullName evidence="1">diguanylate cyclase</fullName>
        <ecNumber evidence="1">2.7.7.65</ecNumber>
    </recommendedName>
</protein>
<feature type="transmembrane region" description="Helical" evidence="3">
    <location>
        <begin position="58"/>
        <end position="78"/>
    </location>
</feature>
<dbReference type="Pfam" id="PF00990">
    <property type="entry name" value="GGDEF"/>
    <property type="match status" value="1"/>
</dbReference>
<dbReference type="OrthoDB" id="9813903at2"/>
<evidence type="ECO:0000313" key="5">
    <source>
        <dbReference type="EMBL" id="TSH90516.1"/>
    </source>
</evidence>
<dbReference type="EMBL" id="VLTJ01000039">
    <property type="protein sequence ID" value="TSH90516.1"/>
    <property type="molecule type" value="Genomic_DNA"/>
</dbReference>